<dbReference type="SUPFAM" id="SSF53335">
    <property type="entry name" value="S-adenosyl-L-methionine-dependent methyltransferases"/>
    <property type="match status" value="1"/>
</dbReference>
<organism evidence="1 2">
    <name type="scientific">Candidatus Amesbacteria bacterium GW2011_GWA1_47_20</name>
    <dbReference type="NCBI Taxonomy" id="1618354"/>
    <lineage>
        <taxon>Bacteria</taxon>
        <taxon>Candidatus Amesiibacteriota</taxon>
    </lineage>
</organism>
<dbReference type="Pfam" id="PF13489">
    <property type="entry name" value="Methyltransf_23"/>
    <property type="match status" value="1"/>
</dbReference>
<proteinExistence type="predicted"/>
<dbReference type="InterPro" id="IPR029063">
    <property type="entry name" value="SAM-dependent_MTases_sf"/>
</dbReference>
<dbReference type="EMBL" id="LCOA01000001">
    <property type="protein sequence ID" value="KKU70363.1"/>
    <property type="molecule type" value="Genomic_DNA"/>
</dbReference>
<reference evidence="1 2" key="1">
    <citation type="journal article" date="2015" name="Nature">
        <title>rRNA introns, odd ribosomes, and small enigmatic genomes across a large radiation of phyla.</title>
        <authorList>
            <person name="Brown C.T."/>
            <person name="Hug L.A."/>
            <person name="Thomas B.C."/>
            <person name="Sharon I."/>
            <person name="Castelle C.J."/>
            <person name="Singh A."/>
            <person name="Wilkins M.J."/>
            <person name="Williams K.H."/>
            <person name="Banfield J.F."/>
        </authorList>
    </citation>
    <scope>NUCLEOTIDE SEQUENCE [LARGE SCALE GENOMIC DNA]</scope>
</reference>
<dbReference type="Proteomes" id="UP000034565">
    <property type="component" value="Unassembled WGS sequence"/>
</dbReference>
<evidence type="ECO:0008006" key="3">
    <source>
        <dbReference type="Google" id="ProtNLM"/>
    </source>
</evidence>
<evidence type="ECO:0000313" key="1">
    <source>
        <dbReference type="EMBL" id="KKU70363.1"/>
    </source>
</evidence>
<protein>
    <recommendedName>
        <fullName evidence="3">Methyltransferase type 11</fullName>
    </recommendedName>
</protein>
<comment type="caution">
    <text evidence="1">The sequence shown here is derived from an EMBL/GenBank/DDBJ whole genome shotgun (WGS) entry which is preliminary data.</text>
</comment>
<accession>A0A0G1UWF6</accession>
<gene>
    <name evidence="1" type="ORF">UX92_C0001G0031</name>
</gene>
<dbReference type="PANTHER" id="PTHR43861">
    <property type="entry name" value="TRANS-ACONITATE 2-METHYLTRANSFERASE-RELATED"/>
    <property type="match status" value="1"/>
</dbReference>
<dbReference type="AlphaFoldDB" id="A0A0G1UWF6"/>
<dbReference type="CDD" id="cd02440">
    <property type="entry name" value="AdoMet_MTases"/>
    <property type="match status" value="1"/>
</dbReference>
<name>A0A0G1UWF6_9BACT</name>
<evidence type="ECO:0000313" key="2">
    <source>
        <dbReference type="Proteomes" id="UP000034565"/>
    </source>
</evidence>
<dbReference type="Gene3D" id="3.40.50.150">
    <property type="entry name" value="Vaccinia Virus protein VP39"/>
    <property type="match status" value="1"/>
</dbReference>
<sequence length="237" mass="26932">MYAPQASQSKMTTSNQKKYYEHNWKNLTGLQMSPELAHLGYSWVSALPRGNCLDIGCGDGTNAQKLNTLGFSTECCDISLAAIKKARAKGLNARVVDLNSPKIPFAANKYSLIWLSDVIEHVFWPDNLLQLIYRLLRPGGYVFITTPNVSWFIIRLQLLFGKTLYDIHPEHVRWFNYSTLTQTLLKHGFEIVNTSAYNRLTPFPWSQKINLLKKLDGTSSVNDLFSYTLAVLAQKPR</sequence>